<evidence type="ECO:0000313" key="2">
    <source>
        <dbReference type="Proteomes" id="UP000653454"/>
    </source>
</evidence>
<proteinExistence type="predicted"/>
<organism evidence="1 2">
    <name type="scientific">Plutella xylostella</name>
    <name type="common">Diamondback moth</name>
    <name type="synonym">Plutella maculipennis</name>
    <dbReference type="NCBI Taxonomy" id="51655"/>
    <lineage>
        <taxon>Eukaryota</taxon>
        <taxon>Metazoa</taxon>
        <taxon>Ecdysozoa</taxon>
        <taxon>Arthropoda</taxon>
        <taxon>Hexapoda</taxon>
        <taxon>Insecta</taxon>
        <taxon>Pterygota</taxon>
        <taxon>Neoptera</taxon>
        <taxon>Endopterygota</taxon>
        <taxon>Lepidoptera</taxon>
        <taxon>Glossata</taxon>
        <taxon>Ditrysia</taxon>
        <taxon>Yponomeutoidea</taxon>
        <taxon>Plutellidae</taxon>
        <taxon>Plutella</taxon>
    </lineage>
</organism>
<name>A0A8S4G2I1_PLUXY</name>
<dbReference type="EMBL" id="CAJHNJ030000072">
    <property type="protein sequence ID" value="CAG9134101.1"/>
    <property type="molecule type" value="Genomic_DNA"/>
</dbReference>
<sequence>MFWCWWFISLVFGSFCYCLLFSCSAWFCSCISFTTWSCFCYRL</sequence>
<comment type="caution">
    <text evidence="1">The sequence shown here is derived from an EMBL/GenBank/DDBJ whole genome shotgun (WGS) entry which is preliminary data.</text>
</comment>
<feature type="non-terminal residue" evidence="1">
    <location>
        <position position="1"/>
    </location>
</feature>
<evidence type="ECO:0000313" key="1">
    <source>
        <dbReference type="EMBL" id="CAG9134101.1"/>
    </source>
</evidence>
<reference evidence="1" key="1">
    <citation type="submission" date="2020-11" db="EMBL/GenBank/DDBJ databases">
        <authorList>
            <person name="Whiteford S."/>
        </authorList>
    </citation>
    <scope>NUCLEOTIDE SEQUENCE</scope>
</reference>
<protein>
    <submittedName>
        <fullName evidence="1">(diamondback moth) hypothetical protein</fullName>
    </submittedName>
</protein>
<keyword evidence="2" id="KW-1185">Reference proteome</keyword>
<accession>A0A8S4G2I1</accession>
<gene>
    <name evidence="1" type="ORF">PLXY2_LOCUS12359</name>
</gene>
<dbReference type="Proteomes" id="UP000653454">
    <property type="component" value="Unassembled WGS sequence"/>
</dbReference>
<dbReference type="AlphaFoldDB" id="A0A8S4G2I1"/>